<protein>
    <submittedName>
        <fullName evidence="2">Uncharacterized protein</fullName>
    </submittedName>
</protein>
<comment type="caution">
    <text evidence="2">The sequence shown here is derived from an EMBL/GenBank/DDBJ whole genome shotgun (WGS) entry which is preliminary data.</text>
</comment>
<accession>A0A2U1AZZ6</accession>
<gene>
    <name evidence="2" type="ORF">C8E01_104356</name>
</gene>
<keyword evidence="1" id="KW-0175">Coiled coil</keyword>
<dbReference type="RefSeq" id="WP_116543013.1">
    <property type="nucleotide sequence ID" value="NZ_QEKI01000004.1"/>
</dbReference>
<reference evidence="2 3" key="1">
    <citation type="submission" date="2018-04" db="EMBL/GenBank/DDBJ databases">
        <title>Genomic Encyclopedia of Type Strains, Phase IV (KMG-IV): sequencing the most valuable type-strain genomes for metagenomic binning, comparative biology and taxonomic classification.</title>
        <authorList>
            <person name="Goeker M."/>
        </authorList>
    </citation>
    <scope>NUCLEOTIDE SEQUENCE [LARGE SCALE GENOMIC DNA]</scope>
    <source>
        <strain evidence="2 3">DSM 100231</strain>
    </source>
</reference>
<organism evidence="2 3">
    <name type="scientific">Pontibacter virosus</name>
    <dbReference type="NCBI Taxonomy" id="1765052"/>
    <lineage>
        <taxon>Bacteria</taxon>
        <taxon>Pseudomonadati</taxon>
        <taxon>Bacteroidota</taxon>
        <taxon>Cytophagia</taxon>
        <taxon>Cytophagales</taxon>
        <taxon>Hymenobacteraceae</taxon>
        <taxon>Pontibacter</taxon>
    </lineage>
</organism>
<sequence>MKHSNHKKDRRLAVMQNYFSDIPNIGNTLDLVAFADRSQIKKNRISDFADLLKDDSDFNTQTINTDILQTEEFSDLFESVLRRVVQTSSKEKHRRFRDILINQMLSPSINIDSAEIYLDLISSLSEAEITILHHFNLFYIKLKPVQQNLARHNNKLEQLRERLEPERELKAAGYANNYLSLIAEINEVNNLIASENEKITLGRHRLEAPYYNITEDQFLYFKQRLFSRGLLVDTGIGGIGVEPFEYMSITQFGREFMEYIIR</sequence>
<name>A0A2U1AZZ6_9BACT</name>
<dbReference type="EMBL" id="QEKI01000004">
    <property type="protein sequence ID" value="PVY41983.1"/>
    <property type="molecule type" value="Genomic_DNA"/>
</dbReference>
<evidence type="ECO:0000256" key="1">
    <source>
        <dbReference type="SAM" id="Coils"/>
    </source>
</evidence>
<proteinExistence type="predicted"/>
<dbReference type="OrthoDB" id="787297at2"/>
<dbReference type="AlphaFoldDB" id="A0A2U1AZZ6"/>
<feature type="coiled-coil region" evidence="1">
    <location>
        <begin position="142"/>
        <end position="169"/>
    </location>
</feature>
<evidence type="ECO:0000313" key="2">
    <source>
        <dbReference type="EMBL" id="PVY41983.1"/>
    </source>
</evidence>
<evidence type="ECO:0000313" key="3">
    <source>
        <dbReference type="Proteomes" id="UP000245466"/>
    </source>
</evidence>
<dbReference type="Proteomes" id="UP000245466">
    <property type="component" value="Unassembled WGS sequence"/>
</dbReference>
<keyword evidence="3" id="KW-1185">Reference proteome</keyword>